<reference evidence="1" key="1">
    <citation type="journal article" date="2023" name="GigaByte">
        <title>Genome assembly of the bearded iris, Iris pallida Lam.</title>
        <authorList>
            <person name="Bruccoleri R.E."/>
            <person name="Oakeley E.J."/>
            <person name="Faust A.M.E."/>
            <person name="Altorfer M."/>
            <person name="Dessus-Babus S."/>
            <person name="Burckhardt D."/>
            <person name="Oertli M."/>
            <person name="Naumann U."/>
            <person name="Petersen F."/>
            <person name="Wong J."/>
        </authorList>
    </citation>
    <scope>NUCLEOTIDE SEQUENCE</scope>
    <source>
        <strain evidence="1">GSM-AAB239-AS_SAM_17_03QT</strain>
    </source>
</reference>
<name>A0AAX6F8V4_IRIPA</name>
<sequence length="45" mass="5366">MSQLEKSHMGCNSHQHQVDEYTNCASYWRIRLYEQRTTNFPGGFN</sequence>
<dbReference type="Proteomes" id="UP001140949">
    <property type="component" value="Unassembled WGS sequence"/>
</dbReference>
<organism evidence="1 2">
    <name type="scientific">Iris pallida</name>
    <name type="common">Sweet iris</name>
    <dbReference type="NCBI Taxonomy" id="29817"/>
    <lineage>
        <taxon>Eukaryota</taxon>
        <taxon>Viridiplantae</taxon>
        <taxon>Streptophyta</taxon>
        <taxon>Embryophyta</taxon>
        <taxon>Tracheophyta</taxon>
        <taxon>Spermatophyta</taxon>
        <taxon>Magnoliopsida</taxon>
        <taxon>Liliopsida</taxon>
        <taxon>Asparagales</taxon>
        <taxon>Iridaceae</taxon>
        <taxon>Iridoideae</taxon>
        <taxon>Irideae</taxon>
        <taxon>Iris</taxon>
    </lineage>
</organism>
<comment type="caution">
    <text evidence="1">The sequence shown here is derived from an EMBL/GenBank/DDBJ whole genome shotgun (WGS) entry which is preliminary data.</text>
</comment>
<evidence type="ECO:0000313" key="2">
    <source>
        <dbReference type="Proteomes" id="UP001140949"/>
    </source>
</evidence>
<gene>
    <name evidence="1" type="ORF">M6B38_146190</name>
</gene>
<reference evidence="1" key="2">
    <citation type="submission" date="2023-04" db="EMBL/GenBank/DDBJ databases">
        <authorList>
            <person name="Bruccoleri R.E."/>
            <person name="Oakeley E.J."/>
            <person name="Faust A.-M."/>
            <person name="Dessus-Babus S."/>
            <person name="Altorfer M."/>
            <person name="Burckhardt D."/>
            <person name="Oertli M."/>
            <person name="Naumann U."/>
            <person name="Petersen F."/>
            <person name="Wong J."/>
        </authorList>
    </citation>
    <scope>NUCLEOTIDE SEQUENCE</scope>
    <source>
        <strain evidence="1">GSM-AAB239-AS_SAM_17_03QT</strain>
        <tissue evidence="1">Leaf</tissue>
    </source>
</reference>
<dbReference type="AlphaFoldDB" id="A0AAX6F8V4"/>
<dbReference type="EMBL" id="JANAVB010030817">
    <property type="protein sequence ID" value="KAJ6812900.1"/>
    <property type="molecule type" value="Genomic_DNA"/>
</dbReference>
<keyword evidence="2" id="KW-1185">Reference proteome</keyword>
<proteinExistence type="predicted"/>
<protein>
    <submittedName>
        <fullName evidence="1">VAMP-like protein YKT61</fullName>
    </submittedName>
</protein>
<evidence type="ECO:0000313" key="1">
    <source>
        <dbReference type="EMBL" id="KAJ6812900.1"/>
    </source>
</evidence>
<accession>A0AAX6F8V4</accession>